<accession>A0A074J1B4</accession>
<dbReference type="AlphaFoldDB" id="A0A074J1B4"/>
<sequence>MSRKWNSLDNGMVESFFGILKSKMFYCHEKVSKSLEQLKQVIVEYIDYYDNKCIKVKLKLSSQGTFHQMWESLCQKNSL</sequence>
<dbReference type="InterPro" id="IPR012337">
    <property type="entry name" value="RNaseH-like_sf"/>
</dbReference>
<reference evidence="2 3" key="1">
    <citation type="submission" date="2014-04" db="EMBL/GenBank/DDBJ databases">
        <title>Variable characteristics of bacteriocin-producing Streptococcus salivarius strains isolated from Malaysian subjects.</title>
        <authorList>
            <person name="Philip K."/>
            <person name="Barbour A."/>
        </authorList>
    </citation>
    <scope>NUCLEOTIDE SEQUENCE [LARGE SCALE GENOMIC DNA]</scope>
    <source>
        <strain evidence="2 3">NU10</strain>
    </source>
</reference>
<dbReference type="SUPFAM" id="SSF53098">
    <property type="entry name" value="Ribonuclease H-like"/>
    <property type="match status" value="1"/>
</dbReference>
<dbReference type="InterPro" id="IPR001584">
    <property type="entry name" value="Integrase_cat-core"/>
</dbReference>
<organism evidence="2 3">
    <name type="scientific">Streptococcus salivarius</name>
    <dbReference type="NCBI Taxonomy" id="1304"/>
    <lineage>
        <taxon>Bacteria</taxon>
        <taxon>Bacillati</taxon>
        <taxon>Bacillota</taxon>
        <taxon>Bacilli</taxon>
        <taxon>Lactobacillales</taxon>
        <taxon>Streptococcaceae</taxon>
        <taxon>Streptococcus</taxon>
    </lineage>
</organism>
<gene>
    <name evidence="2" type="ORF">DL07_04430</name>
</gene>
<feature type="domain" description="Integrase catalytic" evidence="1">
    <location>
        <begin position="14"/>
        <end position="61"/>
    </location>
</feature>
<dbReference type="EMBL" id="JJMT01000019">
    <property type="protein sequence ID" value="KEO44533.1"/>
    <property type="molecule type" value="Genomic_DNA"/>
</dbReference>
<evidence type="ECO:0000259" key="1">
    <source>
        <dbReference type="Pfam" id="PF13333"/>
    </source>
</evidence>
<dbReference type="Proteomes" id="UP000027855">
    <property type="component" value="Unassembled WGS sequence"/>
</dbReference>
<evidence type="ECO:0000313" key="3">
    <source>
        <dbReference type="Proteomes" id="UP000027855"/>
    </source>
</evidence>
<proteinExistence type="predicted"/>
<comment type="caution">
    <text evidence="2">The sequence shown here is derived from an EMBL/GenBank/DDBJ whole genome shotgun (WGS) entry which is preliminary data.</text>
</comment>
<name>A0A074J1B4_STRSL</name>
<protein>
    <submittedName>
        <fullName evidence="2">Transposase</fullName>
    </submittedName>
</protein>
<dbReference type="GO" id="GO:0015074">
    <property type="term" value="P:DNA integration"/>
    <property type="evidence" value="ECO:0007669"/>
    <property type="project" value="InterPro"/>
</dbReference>
<dbReference type="Pfam" id="PF13333">
    <property type="entry name" value="rve_2"/>
    <property type="match status" value="1"/>
</dbReference>
<evidence type="ECO:0000313" key="2">
    <source>
        <dbReference type="EMBL" id="KEO44533.1"/>
    </source>
</evidence>